<organism evidence="2 3">
    <name type="scientific">Musa troglodytarum</name>
    <name type="common">fe'i banana</name>
    <dbReference type="NCBI Taxonomy" id="320322"/>
    <lineage>
        <taxon>Eukaryota</taxon>
        <taxon>Viridiplantae</taxon>
        <taxon>Streptophyta</taxon>
        <taxon>Embryophyta</taxon>
        <taxon>Tracheophyta</taxon>
        <taxon>Spermatophyta</taxon>
        <taxon>Magnoliopsida</taxon>
        <taxon>Liliopsida</taxon>
        <taxon>Zingiberales</taxon>
        <taxon>Musaceae</taxon>
        <taxon>Musa</taxon>
    </lineage>
</organism>
<name>A0A9E7HZ19_9LILI</name>
<dbReference type="AlphaFoldDB" id="A0A9E7HZ19"/>
<dbReference type="Gene3D" id="3.40.50.620">
    <property type="entry name" value="HUPs"/>
    <property type="match status" value="1"/>
</dbReference>
<keyword evidence="3" id="KW-1185">Reference proteome</keyword>
<dbReference type="Pfam" id="PF00582">
    <property type="entry name" value="Usp"/>
    <property type="match status" value="1"/>
</dbReference>
<proteinExistence type="predicted"/>
<evidence type="ECO:0000259" key="1">
    <source>
        <dbReference type="Pfam" id="PF00582"/>
    </source>
</evidence>
<dbReference type="InterPro" id="IPR014729">
    <property type="entry name" value="Rossmann-like_a/b/a_fold"/>
</dbReference>
<dbReference type="Proteomes" id="UP001055439">
    <property type="component" value="Chromosome 8"/>
</dbReference>
<feature type="non-terminal residue" evidence="2">
    <location>
        <position position="89"/>
    </location>
</feature>
<accession>A0A9E7HZ19</accession>
<dbReference type="SUPFAM" id="SSF52402">
    <property type="entry name" value="Adenine nucleotide alpha hydrolases-like"/>
    <property type="match status" value="1"/>
</dbReference>
<evidence type="ECO:0000313" key="2">
    <source>
        <dbReference type="EMBL" id="URE39643.1"/>
    </source>
</evidence>
<gene>
    <name evidence="2" type="ORF">MUK42_34470</name>
</gene>
<reference evidence="2" key="1">
    <citation type="submission" date="2022-05" db="EMBL/GenBank/DDBJ databases">
        <title>The Musa troglodytarum L. genome provides insights into the mechanism of non-climacteric behaviour and enrichment of carotenoids.</title>
        <authorList>
            <person name="Wang J."/>
        </authorList>
    </citation>
    <scope>NUCLEOTIDE SEQUENCE</scope>
    <source>
        <tissue evidence="2">Leaf</tissue>
    </source>
</reference>
<evidence type="ECO:0000313" key="3">
    <source>
        <dbReference type="Proteomes" id="UP001055439"/>
    </source>
</evidence>
<dbReference type="OrthoDB" id="2384430at2759"/>
<protein>
    <recommendedName>
        <fullName evidence="1">UspA domain-containing protein</fullName>
    </recommendedName>
</protein>
<dbReference type="InterPro" id="IPR006016">
    <property type="entry name" value="UspA"/>
</dbReference>
<dbReference type="PANTHER" id="PTHR46553:SF3">
    <property type="entry name" value="ADENINE NUCLEOTIDE ALPHA HYDROLASES-LIKE SUPERFAMILY PROTEIN"/>
    <property type="match status" value="1"/>
</dbReference>
<dbReference type="EMBL" id="CP097510">
    <property type="protein sequence ID" value="URE39643.1"/>
    <property type="molecule type" value="Genomic_DNA"/>
</dbReference>
<feature type="domain" description="UspA" evidence="1">
    <location>
        <begin position="12"/>
        <end position="52"/>
    </location>
</feature>
<dbReference type="PANTHER" id="PTHR46553">
    <property type="entry name" value="ADENINE NUCLEOTIDE ALPHA HYDROLASES-LIKE SUPERFAMILY PROTEIN"/>
    <property type="match status" value="1"/>
</dbReference>
<sequence>MPCLPMQLCVQVADVEFEVVEGDATNVLCEAVEKHNAEILVVGIHGYGAIKRESVISPIRLELPTMNGYAAAAAIKHISIEAQTWYIYI</sequence>